<sequence length="69" mass="7149">MTRPSAARVSRDRGSDGPTQTGERPSPEGASWGLARQARTAGVASQRRASRDGLTAYLVTPAPSALGLI</sequence>
<gene>
    <name evidence="2" type="ORF">E3U44_08450</name>
</gene>
<dbReference type="AlphaFoldDB" id="A0A4V1AVW3"/>
<proteinExistence type="predicted"/>
<name>A0A4V1AVW3_9GAMM</name>
<protein>
    <submittedName>
        <fullName evidence="2">Uncharacterized protein</fullName>
    </submittedName>
</protein>
<reference evidence="2 3" key="1">
    <citation type="submission" date="2019-03" db="EMBL/GenBank/DDBJ databases">
        <title>The genome sequence of Nitrosococcus wardiae strain D1FHST reveals the archetypal metabolic capacity of ammonia-oxidizing Gammaproteobacteria.</title>
        <authorList>
            <person name="Wang L."/>
            <person name="Lim C.K."/>
            <person name="Hanson T.E."/>
            <person name="Dang H."/>
            <person name="Klotz M.G."/>
        </authorList>
    </citation>
    <scope>NUCLEOTIDE SEQUENCE [LARGE SCALE GENOMIC DNA]</scope>
    <source>
        <strain evidence="2 3">D1FHS</strain>
    </source>
</reference>
<organism evidence="2 3">
    <name type="scientific">Nitrosococcus wardiae</name>
    <dbReference type="NCBI Taxonomy" id="1814290"/>
    <lineage>
        <taxon>Bacteria</taxon>
        <taxon>Pseudomonadati</taxon>
        <taxon>Pseudomonadota</taxon>
        <taxon>Gammaproteobacteria</taxon>
        <taxon>Chromatiales</taxon>
        <taxon>Chromatiaceae</taxon>
        <taxon>Nitrosococcus</taxon>
    </lineage>
</organism>
<dbReference type="KEGG" id="nwr:E3U44_08450"/>
<feature type="region of interest" description="Disordered" evidence="1">
    <location>
        <begin position="1"/>
        <end position="51"/>
    </location>
</feature>
<evidence type="ECO:0000313" key="2">
    <source>
        <dbReference type="EMBL" id="QBQ54535.1"/>
    </source>
</evidence>
<accession>A0A4V1AVW3</accession>
<dbReference type="EMBL" id="CP038033">
    <property type="protein sequence ID" value="QBQ54535.1"/>
    <property type="molecule type" value="Genomic_DNA"/>
</dbReference>
<keyword evidence="3" id="KW-1185">Reference proteome</keyword>
<evidence type="ECO:0000313" key="3">
    <source>
        <dbReference type="Proteomes" id="UP000294325"/>
    </source>
</evidence>
<evidence type="ECO:0000256" key="1">
    <source>
        <dbReference type="SAM" id="MobiDB-lite"/>
    </source>
</evidence>
<dbReference type="RefSeq" id="WP_134357732.1">
    <property type="nucleotide sequence ID" value="NZ_CP038033.1"/>
</dbReference>
<dbReference type="Proteomes" id="UP000294325">
    <property type="component" value="Chromosome"/>
</dbReference>